<evidence type="ECO:0000313" key="3">
    <source>
        <dbReference type="Proteomes" id="UP000000226"/>
    </source>
</evidence>
<gene>
    <name evidence="2" type="ORF">PHAVU_005G096900g</name>
</gene>
<feature type="region of interest" description="Disordered" evidence="1">
    <location>
        <begin position="85"/>
        <end position="115"/>
    </location>
</feature>
<dbReference type="STRING" id="3885.V7BUT0"/>
<keyword evidence="3" id="KW-1185">Reference proteome</keyword>
<dbReference type="EMBL" id="CM002292">
    <property type="protein sequence ID" value="ESW21757.1"/>
    <property type="molecule type" value="Genomic_DNA"/>
</dbReference>
<organism evidence="2 3">
    <name type="scientific">Phaseolus vulgaris</name>
    <name type="common">Kidney bean</name>
    <name type="synonym">French bean</name>
    <dbReference type="NCBI Taxonomy" id="3885"/>
    <lineage>
        <taxon>Eukaryota</taxon>
        <taxon>Viridiplantae</taxon>
        <taxon>Streptophyta</taxon>
        <taxon>Embryophyta</taxon>
        <taxon>Tracheophyta</taxon>
        <taxon>Spermatophyta</taxon>
        <taxon>Magnoliopsida</taxon>
        <taxon>eudicotyledons</taxon>
        <taxon>Gunneridae</taxon>
        <taxon>Pentapetalae</taxon>
        <taxon>rosids</taxon>
        <taxon>fabids</taxon>
        <taxon>Fabales</taxon>
        <taxon>Fabaceae</taxon>
        <taxon>Papilionoideae</taxon>
        <taxon>50 kb inversion clade</taxon>
        <taxon>NPAAA clade</taxon>
        <taxon>indigoferoid/millettioid clade</taxon>
        <taxon>Phaseoleae</taxon>
        <taxon>Phaseolus</taxon>
    </lineage>
</organism>
<evidence type="ECO:0000256" key="1">
    <source>
        <dbReference type="SAM" id="MobiDB-lite"/>
    </source>
</evidence>
<dbReference type="OMA" id="FRVFISQ"/>
<protein>
    <submittedName>
        <fullName evidence="2">Uncharacterized protein</fullName>
    </submittedName>
</protein>
<name>V7BUT0_PHAVU</name>
<dbReference type="OrthoDB" id="1426541at2759"/>
<dbReference type="Gramene" id="ESW21757">
    <property type="protein sequence ID" value="ESW21757"/>
    <property type="gene ID" value="PHAVU_005G096900g"/>
</dbReference>
<reference evidence="3" key="1">
    <citation type="journal article" date="2014" name="Nat. Genet.">
        <title>A reference genome for common bean and genome-wide analysis of dual domestications.</title>
        <authorList>
            <person name="Schmutz J."/>
            <person name="McClean P.E."/>
            <person name="Mamidi S."/>
            <person name="Wu G.A."/>
            <person name="Cannon S.B."/>
            <person name="Grimwood J."/>
            <person name="Jenkins J."/>
            <person name="Shu S."/>
            <person name="Song Q."/>
            <person name="Chavarro C."/>
            <person name="Torres-Torres M."/>
            <person name="Geffroy V."/>
            <person name="Moghaddam S.M."/>
            <person name="Gao D."/>
            <person name="Abernathy B."/>
            <person name="Barry K."/>
            <person name="Blair M."/>
            <person name="Brick M.A."/>
            <person name="Chovatia M."/>
            <person name="Gepts P."/>
            <person name="Goodstein D.M."/>
            <person name="Gonzales M."/>
            <person name="Hellsten U."/>
            <person name="Hyten D.L."/>
            <person name="Jia G."/>
            <person name="Kelly J.D."/>
            <person name="Kudrna D."/>
            <person name="Lee R."/>
            <person name="Richard M.M."/>
            <person name="Miklas P.N."/>
            <person name="Osorno J.M."/>
            <person name="Rodrigues J."/>
            <person name="Thareau V."/>
            <person name="Urrea C.A."/>
            <person name="Wang M."/>
            <person name="Yu Y."/>
            <person name="Zhang M."/>
            <person name="Wing R.A."/>
            <person name="Cregan P.B."/>
            <person name="Rokhsar D.S."/>
            <person name="Jackson S.A."/>
        </authorList>
    </citation>
    <scope>NUCLEOTIDE SEQUENCE [LARGE SCALE GENOMIC DNA]</scope>
    <source>
        <strain evidence="3">cv. G19833</strain>
    </source>
</reference>
<evidence type="ECO:0000313" key="2">
    <source>
        <dbReference type="EMBL" id="ESW21757.1"/>
    </source>
</evidence>
<dbReference type="AlphaFoldDB" id="V7BUT0"/>
<feature type="compositionally biased region" description="Basic and acidic residues" evidence="1">
    <location>
        <begin position="94"/>
        <end position="108"/>
    </location>
</feature>
<sequence length="115" mass="13016">MLIVCFHTALIKLSTSHFEHLVQHSFRVFISQHGQYNNGSSVHARNLHGHPFIRQNNIADSHHQLHHRYLGLDLSKQQLHVQDNAAAAVPHMDGNTHRLAPEGPDPHHNFATPPN</sequence>
<proteinExistence type="predicted"/>
<accession>V7BUT0</accession>
<dbReference type="Proteomes" id="UP000000226">
    <property type="component" value="Chromosome 5"/>
</dbReference>